<sequence length="228" mass="26391">MLQLHDVITFRKRYREAVRSHYNGWFHLTAIVLICLGVSGYCIVLVDALRLGELLAVPLGILLYNFMEYAAHRWAGHKKQKLTRLFYNRHTGDHHSFYSPPLLSFASSRDWRIVLFPTYLSAFLAFILAPFCGYLLASLFSVNAGYILAAVIVLSHLGYEVLHLAYHQPEGHWFHNVPGLRELAHLHRIHHRRELMKTSNFNLTLPLFDLLLGTFHWEPRDTFDGPGK</sequence>
<keyword evidence="1" id="KW-1133">Transmembrane helix</keyword>
<feature type="transmembrane region" description="Helical" evidence="1">
    <location>
        <begin position="21"/>
        <end position="46"/>
    </location>
</feature>
<dbReference type="EMBL" id="CP098023">
    <property type="protein sequence ID" value="WKD50640.1"/>
    <property type="molecule type" value="Genomic_DNA"/>
</dbReference>
<name>A0ABY9ECD3_9GAMM</name>
<keyword evidence="1" id="KW-0812">Transmembrane</keyword>
<feature type="transmembrane region" description="Helical" evidence="1">
    <location>
        <begin position="143"/>
        <end position="162"/>
    </location>
</feature>
<gene>
    <name evidence="3" type="ORF">M8T91_04225</name>
</gene>
<dbReference type="InterPro" id="IPR006694">
    <property type="entry name" value="Fatty_acid_hydroxylase"/>
</dbReference>
<dbReference type="RefSeq" id="WP_301417129.1">
    <property type="nucleotide sequence ID" value="NZ_CP098023.1"/>
</dbReference>
<dbReference type="Pfam" id="PF04116">
    <property type="entry name" value="FA_hydroxylase"/>
    <property type="match status" value="1"/>
</dbReference>
<feature type="transmembrane region" description="Helical" evidence="1">
    <location>
        <begin position="113"/>
        <end position="137"/>
    </location>
</feature>
<evidence type="ECO:0000313" key="3">
    <source>
        <dbReference type="EMBL" id="WKD50640.1"/>
    </source>
</evidence>
<reference evidence="3 4" key="1">
    <citation type="submission" date="2022-05" db="EMBL/GenBank/DDBJ databases">
        <title>Microbulbifer sp. nov., isolated from sponge.</title>
        <authorList>
            <person name="Gao L."/>
        </authorList>
    </citation>
    <scope>NUCLEOTIDE SEQUENCE [LARGE SCALE GENOMIC DNA]</scope>
    <source>
        <strain evidence="3 4">MI-G</strain>
    </source>
</reference>
<organism evidence="3 4">
    <name type="scientific">Microbulbifer spongiae</name>
    <dbReference type="NCBI Taxonomy" id="2944933"/>
    <lineage>
        <taxon>Bacteria</taxon>
        <taxon>Pseudomonadati</taxon>
        <taxon>Pseudomonadota</taxon>
        <taxon>Gammaproteobacteria</taxon>
        <taxon>Cellvibrionales</taxon>
        <taxon>Microbulbiferaceae</taxon>
        <taxon>Microbulbifer</taxon>
    </lineage>
</organism>
<evidence type="ECO:0000313" key="4">
    <source>
        <dbReference type="Proteomes" id="UP001321520"/>
    </source>
</evidence>
<evidence type="ECO:0000259" key="2">
    <source>
        <dbReference type="Pfam" id="PF04116"/>
    </source>
</evidence>
<dbReference type="Proteomes" id="UP001321520">
    <property type="component" value="Chromosome"/>
</dbReference>
<protein>
    <submittedName>
        <fullName evidence="3">Sterol desaturase family protein</fullName>
    </submittedName>
</protein>
<proteinExistence type="predicted"/>
<accession>A0ABY9ECD3</accession>
<evidence type="ECO:0000256" key="1">
    <source>
        <dbReference type="SAM" id="Phobius"/>
    </source>
</evidence>
<feature type="domain" description="Fatty acid hydroxylase" evidence="2">
    <location>
        <begin position="58"/>
        <end position="214"/>
    </location>
</feature>
<feature type="transmembrane region" description="Helical" evidence="1">
    <location>
        <begin position="52"/>
        <end position="71"/>
    </location>
</feature>
<keyword evidence="4" id="KW-1185">Reference proteome</keyword>
<keyword evidence="1" id="KW-0472">Membrane</keyword>